<dbReference type="PANTHER" id="PTHR14226:SF29">
    <property type="entry name" value="NEUROPATHY TARGET ESTERASE SWS"/>
    <property type="match status" value="1"/>
</dbReference>
<gene>
    <name evidence="13" type="ORF">SARC_07902</name>
</gene>
<evidence type="ECO:0000313" key="13">
    <source>
        <dbReference type="EMBL" id="KNC79708.1"/>
    </source>
</evidence>
<dbReference type="Pfam" id="PF00027">
    <property type="entry name" value="cNMP_binding"/>
    <property type="match status" value="2"/>
</dbReference>
<dbReference type="GO" id="GO:0005783">
    <property type="term" value="C:endoplasmic reticulum"/>
    <property type="evidence" value="ECO:0007669"/>
    <property type="project" value="TreeGrafter"/>
</dbReference>
<dbReference type="Gene3D" id="2.60.120.10">
    <property type="entry name" value="Jelly Rolls"/>
    <property type="match status" value="3"/>
</dbReference>
<dbReference type="PANTHER" id="PTHR14226">
    <property type="entry name" value="NEUROPATHY TARGET ESTERASE/SWISS CHEESE D.MELANOGASTER"/>
    <property type="match status" value="1"/>
</dbReference>
<dbReference type="STRING" id="667725.A0A0L0FUU5"/>
<dbReference type="GO" id="GO:0004622">
    <property type="term" value="F:phosphatidylcholine lysophospholipase activity"/>
    <property type="evidence" value="ECO:0007669"/>
    <property type="project" value="InterPro"/>
</dbReference>
<evidence type="ECO:0000256" key="4">
    <source>
        <dbReference type="ARBA" id="ARBA00022801"/>
    </source>
</evidence>
<dbReference type="Pfam" id="PF24179">
    <property type="entry name" value="NTE_Ploop"/>
    <property type="match status" value="1"/>
</dbReference>
<evidence type="ECO:0000259" key="12">
    <source>
        <dbReference type="PROSITE" id="PS51635"/>
    </source>
</evidence>
<dbReference type="InterPro" id="IPR000595">
    <property type="entry name" value="cNMP-bd_dom"/>
</dbReference>
<dbReference type="PROSITE" id="PS51635">
    <property type="entry name" value="PNPLA"/>
    <property type="match status" value="1"/>
</dbReference>
<keyword evidence="8" id="KW-0472">Membrane</keyword>
<feature type="active site" description="Nucleophile" evidence="9">
    <location>
        <position position="862"/>
    </location>
</feature>
<dbReference type="PROSITE" id="PS50042">
    <property type="entry name" value="CNMP_BINDING_3"/>
    <property type="match status" value="3"/>
</dbReference>
<dbReference type="InterPro" id="IPR056556">
    <property type="entry name" value="NTE1_P-loop_dom"/>
</dbReference>
<feature type="domain" description="Cyclic nucleotide-binding" evidence="11">
    <location>
        <begin position="398"/>
        <end position="476"/>
    </location>
</feature>
<evidence type="ECO:0000259" key="11">
    <source>
        <dbReference type="PROSITE" id="PS50042"/>
    </source>
</evidence>
<protein>
    <submittedName>
        <fullName evidence="13">Uncharacterized protein</fullName>
    </submittedName>
</protein>
<proteinExistence type="inferred from homology"/>
<dbReference type="GO" id="GO:0046470">
    <property type="term" value="P:phosphatidylcholine metabolic process"/>
    <property type="evidence" value="ECO:0007669"/>
    <property type="project" value="InterPro"/>
</dbReference>
<name>A0A0L0FUU5_9EUKA</name>
<evidence type="ECO:0000256" key="8">
    <source>
        <dbReference type="ARBA" id="ARBA00023136"/>
    </source>
</evidence>
<dbReference type="SMART" id="SM00100">
    <property type="entry name" value="cNMP"/>
    <property type="match status" value="2"/>
</dbReference>
<dbReference type="OrthoDB" id="421051at2759"/>
<keyword evidence="5 9" id="KW-0442">Lipid degradation</keyword>
<accession>A0A0L0FUU5</accession>
<dbReference type="Proteomes" id="UP000054560">
    <property type="component" value="Unassembled WGS sequence"/>
</dbReference>
<evidence type="ECO:0000313" key="14">
    <source>
        <dbReference type="Proteomes" id="UP000054560"/>
    </source>
</evidence>
<dbReference type="FunFam" id="3.40.1090.10:FF:000001">
    <property type="entry name" value="neuropathy target esterase isoform X2"/>
    <property type="match status" value="1"/>
</dbReference>
<feature type="region of interest" description="Disordered" evidence="10">
    <location>
        <begin position="1"/>
        <end position="42"/>
    </location>
</feature>
<evidence type="ECO:0000256" key="6">
    <source>
        <dbReference type="ARBA" id="ARBA00022989"/>
    </source>
</evidence>
<keyword evidence="7 9" id="KW-0443">Lipid metabolism</keyword>
<dbReference type="GeneID" id="25908406"/>
<keyword evidence="4 9" id="KW-0378">Hydrolase</keyword>
<dbReference type="eggNOG" id="KOG2968">
    <property type="taxonomic scope" value="Eukaryota"/>
</dbReference>
<feature type="region of interest" description="Disordered" evidence="10">
    <location>
        <begin position="1109"/>
        <end position="1143"/>
    </location>
</feature>
<keyword evidence="14" id="KW-1185">Reference proteome</keyword>
<feature type="domain" description="PNPLA" evidence="12">
    <location>
        <begin position="829"/>
        <end position="995"/>
    </location>
</feature>
<dbReference type="InterPro" id="IPR016035">
    <property type="entry name" value="Acyl_Trfase/lysoPLipase"/>
</dbReference>
<dbReference type="InterPro" id="IPR002641">
    <property type="entry name" value="PNPLA_dom"/>
</dbReference>
<feature type="short sequence motif" description="GXSXG" evidence="9">
    <location>
        <begin position="860"/>
        <end position="864"/>
    </location>
</feature>
<comment type="similarity">
    <text evidence="2">Belongs to the NTE family.</text>
</comment>
<dbReference type="CDD" id="cd07225">
    <property type="entry name" value="Pat_PNPLA6_PNPLA7"/>
    <property type="match status" value="1"/>
</dbReference>
<sequence length="1150" mass="128226">MMPLIDESDMHDSDPDRPHDHRIASEYDRESGSETDLSDSDDGLTFSSLKERFNRDHWMQFASNVLPKNVLLRKKKNSAKGGPRLRVREAPASFLEAGWEDTDDHNNTLQSEVLVILKTCRVFGYFESPVVLELVKHVATISLYKGENLFKIGDADDSIYVVSSGEIQVVAKDKETEQYTVMDVVQPGGSVSSLVSILEVMAGHTSQFVSVEARAITPATVLRVPMAQAKPIFDRFPSASTKMASMILVRLQRVTLLILYNYLGLTHELFLPIDPVHKNPTTRVRAVGKTFTKLGPTKDVLGFGMFTRGKSGGRVSRHGSNTSDTQDQTVMRSMNSAPRLEDLKEGQTVAQLIEEGVEALCQQFKLNKELVHKLVEHDIIEGNTVLVEQGQPHLDCHLYHVISGTIEASLTPTTSQRYQGSSEGTRLEHVVMVAQPGETIGEMSLVTSMPSFYTLSTGDKPVRMLKLSVQSFEILMNDSPPSMLLFALHGVSRVSPLVRKCDFGVDWSQVEAGKLVYKQGSEAVALYIVLNGRVRSVVTSRQGGRKTLVTEFGRGESVGEIELLTATPRATSVHAIRDTELAKLPGELFEMIRQKYPKVSNAFTRKLGERLLGAMELPRGGPTAPLYQQEEERMSTNKNLSTVAVVAVSNDVPLHQFCARLTAALSTIGSCLHLTRNRVEEMMGDEVFSTVHEYKLISWLGEQEEHHNIVLYETDKKSSAWTKRCVRQADCILIVGLGDNEPTVGAVERDLESITNRAQKELVLLHSFRKKPTRTVEWLNLRDWCTAHHHIRCARAFLHGYQAASTTPPNIHSDFSRLARRLTNTSVGLVLGGGGARGLSHIGILHALQESNIPIDMVGGTSIGALIGGLYSEVTEWERVWERAQVWSFAMASLWAKIMDLTYPITAIFNGSSFNTSIHDLFQEQLIEDLWLPYFCITTDLTDSKMKIHRHGTLWRYVRSSMTLAGYLPPLCDPEDGHLLVDGGYTNNLPADIMRDMGAQSIIAVDVSSKDEKDLTNYGDSLSGWWLLWKRWNPFATPIKVPDMAEIQSRLAYVSCVRQFESVADKNYINLVRPPIDVYSTLQFGAFHEIVDVGYNHATNIINGHNWKQIHPDADDPTEDSHTTKSPIPGMQTVSTHAQLRQTARKVIKS</sequence>
<feature type="compositionally biased region" description="Basic and acidic residues" evidence="10">
    <location>
        <begin position="8"/>
        <end position="32"/>
    </location>
</feature>
<feature type="active site" description="Proton acceptor" evidence="9">
    <location>
        <position position="982"/>
    </location>
</feature>
<dbReference type="EMBL" id="KQ242258">
    <property type="protein sequence ID" value="KNC79708.1"/>
    <property type="molecule type" value="Genomic_DNA"/>
</dbReference>
<keyword evidence="3" id="KW-0812">Transmembrane</keyword>
<dbReference type="SUPFAM" id="SSF51206">
    <property type="entry name" value="cAMP-binding domain-like"/>
    <property type="match status" value="3"/>
</dbReference>
<dbReference type="GO" id="GO:0016042">
    <property type="term" value="P:lipid catabolic process"/>
    <property type="evidence" value="ECO:0007669"/>
    <property type="project" value="UniProtKB-UniRule"/>
</dbReference>
<feature type="domain" description="Cyclic nucleotide-binding" evidence="11">
    <location>
        <begin position="122"/>
        <end position="215"/>
    </location>
</feature>
<feature type="short sequence motif" description="DGA/G" evidence="9">
    <location>
        <begin position="982"/>
        <end position="984"/>
    </location>
</feature>
<evidence type="ECO:0000256" key="9">
    <source>
        <dbReference type="PROSITE-ProRule" id="PRU01161"/>
    </source>
</evidence>
<evidence type="ECO:0000256" key="3">
    <source>
        <dbReference type="ARBA" id="ARBA00022692"/>
    </source>
</evidence>
<dbReference type="SUPFAM" id="SSF52151">
    <property type="entry name" value="FabD/lysophospholipase-like"/>
    <property type="match status" value="1"/>
</dbReference>
<feature type="compositionally biased region" description="Polar residues" evidence="10">
    <location>
        <begin position="1132"/>
        <end position="1142"/>
    </location>
</feature>
<dbReference type="RefSeq" id="XP_014153610.1">
    <property type="nucleotide sequence ID" value="XM_014298135.1"/>
</dbReference>
<dbReference type="AlphaFoldDB" id="A0A0L0FUU5"/>
<evidence type="ECO:0000256" key="5">
    <source>
        <dbReference type="ARBA" id="ARBA00022963"/>
    </source>
</evidence>
<keyword evidence="6" id="KW-1133">Transmembrane helix</keyword>
<dbReference type="InterPro" id="IPR014710">
    <property type="entry name" value="RmlC-like_jellyroll"/>
</dbReference>
<dbReference type="Pfam" id="PF01734">
    <property type="entry name" value="Patatin"/>
    <property type="match status" value="1"/>
</dbReference>
<dbReference type="InterPro" id="IPR018490">
    <property type="entry name" value="cNMP-bd_dom_sf"/>
</dbReference>
<reference evidence="13 14" key="1">
    <citation type="submission" date="2011-02" db="EMBL/GenBank/DDBJ databases">
        <title>The Genome Sequence of Sphaeroforma arctica JP610.</title>
        <authorList>
            <consortium name="The Broad Institute Genome Sequencing Platform"/>
            <person name="Russ C."/>
            <person name="Cuomo C."/>
            <person name="Young S.K."/>
            <person name="Zeng Q."/>
            <person name="Gargeya S."/>
            <person name="Alvarado L."/>
            <person name="Berlin A."/>
            <person name="Chapman S.B."/>
            <person name="Chen Z."/>
            <person name="Freedman E."/>
            <person name="Gellesch M."/>
            <person name="Goldberg J."/>
            <person name="Griggs A."/>
            <person name="Gujja S."/>
            <person name="Heilman E."/>
            <person name="Heiman D."/>
            <person name="Howarth C."/>
            <person name="Mehta T."/>
            <person name="Neiman D."/>
            <person name="Pearson M."/>
            <person name="Roberts A."/>
            <person name="Saif S."/>
            <person name="Shea T."/>
            <person name="Shenoy N."/>
            <person name="Sisk P."/>
            <person name="Stolte C."/>
            <person name="Sykes S."/>
            <person name="White J."/>
            <person name="Yandava C."/>
            <person name="Burger G."/>
            <person name="Gray M.W."/>
            <person name="Holland P.W.H."/>
            <person name="King N."/>
            <person name="Lang F.B.F."/>
            <person name="Roger A.J."/>
            <person name="Ruiz-Trillo I."/>
            <person name="Haas B."/>
            <person name="Nusbaum C."/>
            <person name="Birren B."/>
        </authorList>
    </citation>
    <scope>NUCLEOTIDE SEQUENCE [LARGE SCALE GENOMIC DNA]</scope>
    <source>
        <strain evidence="13 14">JP610</strain>
    </source>
</reference>
<evidence type="ECO:0000256" key="2">
    <source>
        <dbReference type="ARBA" id="ARBA00006636"/>
    </source>
</evidence>
<dbReference type="PROSITE" id="PS01237">
    <property type="entry name" value="UPF0028"/>
    <property type="match status" value="1"/>
</dbReference>
<feature type="compositionally biased region" description="Basic and acidic residues" evidence="10">
    <location>
        <begin position="1110"/>
        <end position="1123"/>
    </location>
</feature>
<feature type="domain" description="Cyclic nucleotide-binding" evidence="11">
    <location>
        <begin position="510"/>
        <end position="592"/>
    </location>
</feature>
<dbReference type="InterPro" id="IPR001423">
    <property type="entry name" value="LysoPLipase_patatin_CS"/>
</dbReference>
<dbReference type="GO" id="GO:0016020">
    <property type="term" value="C:membrane"/>
    <property type="evidence" value="ECO:0007669"/>
    <property type="project" value="UniProtKB-SubCell"/>
</dbReference>
<organism evidence="13 14">
    <name type="scientific">Sphaeroforma arctica JP610</name>
    <dbReference type="NCBI Taxonomy" id="667725"/>
    <lineage>
        <taxon>Eukaryota</taxon>
        <taxon>Ichthyosporea</taxon>
        <taxon>Ichthyophonida</taxon>
        <taxon>Sphaeroforma</taxon>
    </lineage>
</organism>
<evidence type="ECO:0000256" key="7">
    <source>
        <dbReference type="ARBA" id="ARBA00023098"/>
    </source>
</evidence>
<evidence type="ECO:0000256" key="1">
    <source>
        <dbReference type="ARBA" id="ARBA00004167"/>
    </source>
</evidence>
<dbReference type="InterPro" id="IPR050301">
    <property type="entry name" value="NTE"/>
</dbReference>
<comment type="subcellular location">
    <subcellularLocation>
        <location evidence="1">Membrane</location>
        <topology evidence="1">Single-pass membrane protein</topology>
    </subcellularLocation>
</comment>
<evidence type="ECO:0000256" key="10">
    <source>
        <dbReference type="SAM" id="MobiDB-lite"/>
    </source>
</evidence>
<dbReference type="Gene3D" id="3.40.1090.10">
    <property type="entry name" value="Cytosolic phospholipase A2 catalytic domain"/>
    <property type="match status" value="1"/>
</dbReference>
<feature type="short sequence motif" description="GXGXXG" evidence="9">
    <location>
        <begin position="833"/>
        <end position="838"/>
    </location>
</feature>
<dbReference type="CDD" id="cd00038">
    <property type="entry name" value="CAP_ED"/>
    <property type="match status" value="3"/>
</dbReference>